<dbReference type="GO" id="GO:0046657">
    <property type="term" value="P:folic acid catabolic process"/>
    <property type="evidence" value="ECO:0007669"/>
    <property type="project" value="TreeGrafter"/>
</dbReference>
<feature type="binding site" evidence="1">
    <location>
        <position position="185"/>
    </location>
    <ligand>
        <name>Mn(2+)</name>
        <dbReference type="ChEBI" id="CHEBI:29035"/>
        <label>2</label>
    </ligand>
</feature>
<keyword evidence="1" id="KW-0479">Metal-binding</keyword>
<evidence type="ECO:0000256" key="1">
    <source>
        <dbReference type="PIRSR" id="PIRSR005962-1"/>
    </source>
</evidence>
<dbReference type="MEROPS" id="M20.020"/>
<keyword evidence="4" id="KW-1185">Reference proteome</keyword>
<dbReference type="SUPFAM" id="SSF53187">
    <property type="entry name" value="Zn-dependent exopeptidases"/>
    <property type="match status" value="1"/>
</dbReference>
<feature type="domain" description="Peptidase M20 dimerisation" evidence="2">
    <location>
        <begin position="233"/>
        <end position="322"/>
    </location>
</feature>
<dbReference type="SUPFAM" id="SSF55031">
    <property type="entry name" value="Bacterial exopeptidase dimerisation domain"/>
    <property type="match status" value="1"/>
</dbReference>
<dbReference type="PANTHER" id="PTHR30575:SF3">
    <property type="entry name" value="PEPTIDASE M20 DIMERISATION DOMAIN-CONTAINING PROTEIN"/>
    <property type="match status" value="1"/>
</dbReference>
<name>M8DCV8_9BACL</name>
<feature type="binding site" evidence="1">
    <location>
        <position position="151"/>
    </location>
    <ligand>
        <name>Mn(2+)</name>
        <dbReference type="ChEBI" id="CHEBI:29035"/>
        <label>2</label>
    </ligand>
</feature>
<dbReference type="InterPro" id="IPR017439">
    <property type="entry name" value="Amidohydrolase"/>
</dbReference>
<dbReference type="InterPro" id="IPR011650">
    <property type="entry name" value="Peptidase_M20_dimer"/>
</dbReference>
<dbReference type="AlphaFoldDB" id="M8DCV8"/>
<sequence length="452" mass="48446">MNQQMKQLVESLTPEWTAWRRDFHKYAESGWVEFRTASKVAAKLKEWGYEVRAGKEVVRDEARMGVPSAAFLAQQEKRAVEQGAEQEWLPYFSGGFTGVVGILDTGRPGPTVGFRVDMDALDIQESEEADHLPAANGYVSVNPGMMHACGHDAHTTIGLGLAQVLMAMKEELNGRIKIVFQPAEEGVRGAKAMVEAGVLDDVDFFFSGHIGSGVPLGEIVCGARGYLATTKLDVTYKGYSSHAGGHPEDGKNALLAAASAALNMHSISRHSQGSSRINVGVLQAGSGRNVVPGSAFLKVETRGATSEINEYMLERAVQIIRGAAAMHDVQESIEVVGMANSCDSSSELIPFIRSQAEKLAEVHTVHDFVVAGGSEDATYMLQRVQDNGGLASYLVIGTTLAAGHHNEKFDIDERVMAIAIQTYALCALHAGELEALGRGKSGSQGQDGKITE</sequence>
<dbReference type="GO" id="GO:0016805">
    <property type="term" value="F:dipeptidase activity"/>
    <property type="evidence" value="ECO:0007669"/>
    <property type="project" value="TreeGrafter"/>
</dbReference>
<organism evidence="3 4">
    <name type="scientific">Brevibacillus borstelensis AK1</name>
    <dbReference type="NCBI Taxonomy" id="1300222"/>
    <lineage>
        <taxon>Bacteria</taxon>
        <taxon>Bacillati</taxon>
        <taxon>Bacillota</taxon>
        <taxon>Bacilli</taxon>
        <taxon>Bacillales</taxon>
        <taxon>Paenibacillaceae</taxon>
        <taxon>Brevibacillus</taxon>
    </lineage>
</organism>
<dbReference type="Pfam" id="PF01546">
    <property type="entry name" value="Peptidase_M20"/>
    <property type="match status" value="1"/>
</dbReference>
<dbReference type="PATRIC" id="fig|1300222.3.peg.3858"/>
<comment type="cofactor">
    <cofactor evidence="1">
        <name>Mn(2+)</name>
        <dbReference type="ChEBI" id="CHEBI:29035"/>
    </cofactor>
    <text evidence="1">The Mn(2+) ion enhances activity.</text>
</comment>
<feature type="binding site" evidence="1">
    <location>
        <position position="405"/>
    </location>
    <ligand>
        <name>Mn(2+)</name>
        <dbReference type="ChEBI" id="CHEBI:29035"/>
        <label>2</label>
    </ligand>
</feature>
<feature type="binding site" evidence="1">
    <location>
        <position position="149"/>
    </location>
    <ligand>
        <name>Mn(2+)</name>
        <dbReference type="ChEBI" id="CHEBI:29035"/>
        <label>2</label>
    </ligand>
</feature>
<feature type="binding site" evidence="1">
    <location>
        <position position="209"/>
    </location>
    <ligand>
        <name>Mn(2+)</name>
        <dbReference type="ChEBI" id="CHEBI:29035"/>
        <label>2</label>
    </ligand>
</feature>
<dbReference type="EMBL" id="APBN01000009">
    <property type="protein sequence ID" value="EMT51217.1"/>
    <property type="molecule type" value="Genomic_DNA"/>
</dbReference>
<dbReference type="GO" id="GO:0046872">
    <property type="term" value="F:metal ion binding"/>
    <property type="evidence" value="ECO:0007669"/>
    <property type="project" value="UniProtKB-KW"/>
</dbReference>
<comment type="caution">
    <text evidence="3">The sequence shown here is derived from an EMBL/GenBank/DDBJ whole genome shotgun (WGS) entry which is preliminary data.</text>
</comment>
<evidence type="ECO:0000313" key="3">
    <source>
        <dbReference type="EMBL" id="EMT51217.1"/>
    </source>
</evidence>
<dbReference type="Proteomes" id="UP000012081">
    <property type="component" value="Unassembled WGS sequence"/>
</dbReference>
<keyword evidence="3" id="KW-0378">Hydrolase</keyword>
<dbReference type="GO" id="GO:0005737">
    <property type="term" value="C:cytoplasm"/>
    <property type="evidence" value="ECO:0007669"/>
    <property type="project" value="TreeGrafter"/>
</dbReference>
<dbReference type="STRING" id="1300222.I532_18392"/>
<gene>
    <name evidence="3" type="ORF">I532_18392</name>
</gene>
<dbReference type="GO" id="GO:0071713">
    <property type="term" value="F:para-aminobenzoyl-glutamate hydrolase activity"/>
    <property type="evidence" value="ECO:0007669"/>
    <property type="project" value="TreeGrafter"/>
</dbReference>
<dbReference type="OrthoDB" id="9776731at2"/>
<dbReference type="Pfam" id="PF07687">
    <property type="entry name" value="M20_dimer"/>
    <property type="match status" value="1"/>
</dbReference>
<dbReference type="Gene3D" id="3.40.630.10">
    <property type="entry name" value="Zn peptidases"/>
    <property type="match status" value="2"/>
</dbReference>
<keyword evidence="1" id="KW-0464">Manganese</keyword>
<dbReference type="InterPro" id="IPR002933">
    <property type="entry name" value="Peptidase_M20"/>
</dbReference>
<dbReference type="PANTHER" id="PTHR30575">
    <property type="entry name" value="PEPTIDASE M20"/>
    <property type="match status" value="1"/>
</dbReference>
<accession>M8DCV8</accession>
<dbReference type="PIRSF" id="PIRSF005962">
    <property type="entry name" value="Pept_M20D_amidohydro"/>
    <property type="match status" value="1"/>
</dbReference>
<dbReference type="InterPro" id="IPR036264">
    <property type="entry name" value="Bact_exopeptidase_dim_dom"/>
</dbReference>
<dbReference type="NCBIfam" id="TIGR01891">
    <property type="entry name" value="amidohydrolases"/>
    <property type="match status" value="1"/>
</dbReference>
<protein>
    <submittedName>
        <fullName evidence="3">Amidohydrolase</fullName>
    </submittedName>
</protein>
<dbReference type="RefSeq" id="WP_003390044.1">
    <property type="nucleotide sequence ID" value="NZ_APBN01000009.1"/>
</dbReference>
<reference evidence="3 4" key="1">
    <citation type="submission" date="2013-03" db="EMBL/GenBank/DDBJ databases">
        <title>Assembly of a new bacterial strain Brevibacillus borstelensis AK1.</title>
        <authorList>
            <person name="Rajan I."/>
            <person name="PoliReddy D."/>
            <person name="Sugumar T."/>
            <person name="Rathinam K."/>
            <person name="Alqarawi S."/>
            <person name="Khalil A.B."/>
            <person name="Sivakumar N."/>
        </authorList>
    </citation>
    <scope>NUCLEOTIDE SEQUENCE [LARGE SCALE GENOMIC DNA]</scope>
    <source>
        <strain evidence="3 4">AK1</strain>
    </source>
</reference>
<evidence type="ECO:0000313" key="4">
    <source>
        <dbReference type="Proteomes" id="UP000012081"/>
    </source>
</evidence>
<proteinExistence type="predicted"/>
<evidence type="ECO:0000259" key="2">
    <source>
        <dbReference type="Pfam" id="PF07687"/>
    </source>
</evidence>
<dbReference type="InterPro" id="IPR052030">
    <property type="entry name" value="Peptidase_M20/M20A_hydrolases"/>
</dbReference>